<dbReference type="InterPro" id="IPR043502">
    <property type="entry name" value="DNA/RNA_pol_sf"/>
</dbReference>
<reference evidence="1 2" key="1">
    <citation type="submission" date="2020-02" db="EMBL/GenBank/DDBJ databases">
        <authorList>
            <person name="Ferguson B K."/>
        </authorList>
    </citation>
    <scope>NUCLEOTIDE SEQUENCE [LARGE SCALE GENOMIC DNA]</scope>
</reference>
<evidence type="ECO:0000313" key="1">
    <source>
        <dbReference type="EMBL" id="CAB0003941.1"/>
    </source>
</evidence>
<dbReference type="AlphaFoldDB" id="A0A6H5GNL2"/>
<evidence type="ECO:0008006" key="3">
    <source>
        <dbReference type="Google" id="ProtNLM"/>
    </source>
</evidence>
<protein>
    <recommendedName>
        <fullName evidence="3">Reverse transcriptase domain-containing protein</fullName>
    </recommendedName>
</protein>
<dbReference type="PANTHER" id="PTHR47331:SF1">
    <property type="entry name" value="GAG-LIKE PROTEIN"/>
    <property type="match status" value="1"/>
</dbReference>
<feature type="non-terminal residue" evidence="1">
    <location>
        <position position="196"/>
    </location>
</feature>
<sequence length="196" mass="22240">MREYLELDHMSPVSPPSSKQSVYYLPHHAVFRNDNPTTKIRVVFNASQKTTTGYSLNDVLYVGPKLQSDISNIVTKFREHLFVFITDIRQMFRNIEIMPHERDLLRIIWRASPDQPIQDFCLNTVTYGTASAPYLANRVVRSLAETGINDYPLASDILSNRTYVDDCHGGGSTIKSAIEARNETIKLLSSGGFELR</sequence>
<name>A0A6H5GNL2_9HEMI</name>
<gene>
    <name evidence="1" type="ORF">NTEN_LOCUS9418</name>
</gene>
<evidence type="ECO:0000313" key="2">
    <source>
        <dbReference type="Proteomes" id="UP000479000"/>
    </source>
</evidence>
<proteinExistence type="predicted"/>
<dbReference type="GO" id="GO:0071897">
    <property type="term" value="P:DNA biosynthetic process"/>
    <property type="evidence" value="ECO:0007669"/>
    <property type="project" value="UniProtKB-ARBA"/>
</dbReference>
<dbReference type="SUPFAM" id="SSF56672">
    <property type="entry name" value="DNA/RNA polymerases"/>
    <property type="match status" value="1"/>
</dbReference>
<accession>A0A6H5GNL2</accession>
<dbReference type="EMBL" id="CADCXU010014221">
    <property type="protein sequence ID" value="CAB0003941.1"/>
    <property type="molecule type" value="Genomic_DNA"/>
</dbReference>
<keyword evidence="2" id="KW-1185">Reference proteome</keyword>
<dbReference type="Proteomes" id="UP000479000">
    <property type="component" value="Unassembled WGS sequence"/>
</dbReference>
<dbReference type="PANTHER" id="PTHR47331">
    <property type="entry name" value="PHD-TYPE DOMAIN-CONTAINING PROTEIN"/>
    <property type="match status" value="1"/>
</dbReference>
<dbReference type="OrthoDB" id="6626266at2759"/>
<organism evidence="1 2">
    <name type="scientific">Nesidiocoris tenuis</name>
    <dbReference type="NCBI Taxonomy" id="355587"/>
    <lineage>
        <taxon>Eukaryota</taxon>
        <taxon>Metazoa</taxon>
        <taxon>Ecdysozoa</taxon>
        <taxon>Arthropoda</taxon>
        <taxon>Hexapoda</taxon>
        <taxon>Insecta</taxon>
        <taxon>Pterygota</taxon>
        <taxon>Neoptera</taxon>
        <taxon>Paraneoptera</taxon>
        <taxon>Hemiptera</taxon>
        <taxon>Heteroptera</taxon>
        <taxon>Panheteroptera</taxon>
        <taxon>Cimicomorpha</taxon>
        <taxon>Miridae</taxon>
        <taxon>Dicyphina</taxon>
        <taxon>Nesidiocoris</taxon>
    </lineage>
</organism>